<keyword evidence="13" id="KW-1185">Reference proteome</keyword>
<comment type="similarity">
    <text evidence="2 10">Belongs to the class-II aminoacyl-tRNA synthetase family.</text>
</comment>
<dbReference type="NCBIfam" id="TIGR00211">
    <property type="entry name" value="glyS"/>
    <property type="match status" value="1"/>
</dbReference>
<dbReference type="InterPro" id="IPR006194">
    <property type="entry name" value="Gly-tRNA-synth_heterodimer"/>
</dbReference>
<dbReference type="PROSITE" id="PS50861">
    <property type="entry name" value="AA_TRNA_LIGASE_II_GLYAB"/>
    <property type="match status" value="1"/>
</dbReference>
<reference evidence="12 13" key="1">
    <citation type="submission" date="2023-07" db="EMBL/GenBank/DDBJ databases">
        <title>Genomic Encyclopedia of Type Strains, Phase IV (KMG-IV): sequencing the most valuable type-strain genomes for metagenomic binning, comparative biology and taxonomic classification.</title>
        <authorList>
            <person name="Goeker M."/>
        </authorList>
    </citation>
    <scope>NUCLEOTIDE SEQUENCE [LARGE SCALE GENOMIC DNA]</scope>
    <source>
        <strain evidence="12 13">DSM 17740</strain>
    </source>
</reference>
<dbReference type="PRINTS" id="PR01045">
    <property type="entry name" value="TRNASYNTHGB"/>
</dbReference>
<dbReference type="Pfam" id="PF02092">
    <property type="entry name" value="tRNA_synt_2f"/>
    <property type="match status" value="1"/>
</dbReference>
<evidence type="ECO:0000256" key="7">
    <source>
        <dbReference type="ARBA" id="ARBA00022917"/>
    </source>
</evidence>
<comment type="caution">
    <text evidence="12">The sequence shown here is derived from an EMBL/GenBank/DDBJ whole genome shotgun (WGS) entry which is preliminary data.</text>
</comment>
<dbReference type="RefSeq" id="WP_307339942.1">
    <property type="nucleotide sequence ID" value="NZ_JAUSUQ010000008.1"/>
</dbReference>
<dbReference type="Gene3D" id="1.10.730.10">
    <property type="entry name" value="Isoleucyl-tRNA Synthetase, Domain 1"/>
    <property type="match status" value="1"/>
</dbReference>
<evidence type="ECO:0000259" key="11">
    <source>
        <dbReference type="Pfam" id="PF05746"/>
    </source>
</evidence>
<evidence type="ECO:0000256" key="1">
    <source>
        <dbReference type="ARBA" id="ARBA00004496"/>
    </source>
</evidence>
<evidence type="ECO:0000256" key="9">
    <source>
        <dbReference type="ARBA" id="ARBA00047937"/>
    </source>
</evidence>
<dbReference type="GO" id="GO:0004820">
    <property type="term" value="F:glycine-tRNA ligase activity"/>
    <property type="evidence" value="ECO:0007669"/>
    <property type="project" value="UniProtKB-EC"/>
</dbReference>
<evidence type="ECO:0000256" key="4">
    <source>
        <dbReference type="ARBA" id="ARBA00022598"/>
    </source>
</evidence>
<dbReference type="Proteomes" id="UP001232445">
    <property type="component" value="Unassembled WGS sequence"/>
</dbReference>
<dbReference type="SUPFAM" id="SSF109604">
    <property type="entry name" value="HD-domain/PDEase-like"/>
    <property type="match status" value="1"/>
</dbReference>
<dbReference type="PANTHER" id="PTHR30075">
    <property type="entry name" value="GLYCYL-TRNA SYNTHETASE"/>
    <property type="match status" value="1"/>
</dbReference>
<evidence type="ECO:0000256" key="3">
    <source>
        <dbReference type="ARBA" id="ARBA00022490"/>
    </source>
</evidence>
<dbReference type="EC" id="6.1.1.14" evidence="10"/>
<keyword evidence="7 10" id="KW-0648">Protein biosynthesis</keyword>
<name>A0ABU0CU66_9BACI</name>
<sequence>MSQQDILVEIGLEEIPARFAEEARQQLGQRVSEWLTEQRIAYRQITSFATPRRLAVLVEGVAGKQEDQIEVAKGPAKKIALDEEGNWTKAALGFARSQGVEPNDLYVDTHKGTEYLFVKKHISGQPTKALLPHLKSVIESMSFPKNMRWGAYDFTFVRPIRWIVALYGQEVIPFEITGVKTSNHSWGHRFLSGKVTIEDPASYVQVMKQHYVLVNPEERKEAIVQGLHQLEEEHGWQIPIDHELLEEVTYLVEYPTAVWGTFDQSFLDIPDEVLITSMKEHQRYFPVKDQQGKLLPYFVTIRNGKADQDGIVIKGNEKVLRARLADARFFYEEDKKLDLEDALSKLENVVFHEKLGTIGDKVRRVKGLALELAEMLKLAEPVKQHVSRAADICKFDLVTQMVYEFPELQGKMGEEYATLAGEEKQVAKAIFEHYLPRFSGDQLPESDVGAVLAIADKLDSVSSFFGIGLVPSGSQDPYGLRRQAAGIVAIVLARKWPFSLTRLFNLGVGILEQRQLLERSRDKVMQDLEAFFKLRVKNRMQEEGLRYDIIDALLAADDDDLVAMFEKGMILSTEIEKEDFKPHVEALTRVTNIAKKLERPLETIQTDLFEQEEEQLLYTRYREVEEQVERLAEKREWDRVLQALFELKEPIDRYFEQVMVMVDQENIRYNRLNMLASIARIINRYADFGQLVFPTKS</sequence>
<evidence type="ECO:0000256" key="5">
    <source>
        <dbReference type="ARBA" id="ARBA00022741"/>
    </source>
</evidence>
<dbReference type="HAMAP" id="MF_00255">
    <property type="entry name" value="Gly_tRNA_synth_beta"/>
    <property type="match status" value="1"/>
</dbReference>
<comment type="catalytic activity">
    <reaction evidence="9 10">
        <text>tRNA(Gly) + glycine + ATP = glycyl-tRNA(Gly) + AMP + diphosphate</text>
        <dbReference type="Rhea" id="RHEA:16013"/>
        <dbReference type="Rhea" id="RHEA-COMP:9664"/>
        <dbReference type="Rhea" id="RHEA-COMP:9683"/>
        <dbReference type="ChEBI" id="CHEBI:30616"/>
        <dbReference type="ChEBI" id="CHEBI:33019"/>
        <dbReference type="ChEBI" id="CHEBI:57305"/>
        <dbReference type="ChEBI" id="CHEBI:78442"/>
        <dbReference type="ChEBI" id="CHEBI:78522"/>
        <dbReference type="ChEBI" id="CHEBI:456215"/>
        <dbReference type="EC" id="6.1.1.14"/>
    </reaction>
</comment>
<dbReference type="Pfam" id="PF05746">
    <property type="entry name" value="DALR_1"/>
    <property type="match status" value="1"/>
</dbReference>
<evidence type="ECO:0000256" key="10">
    <source>
        <dbReference type="HAMAP-Rule" id="MF_00255"/>
    </source>
</evidence>
<organism evidence="12 13">
    <name type="scientific">Caldalkalibacillus uzonensis</name>
    <dbReference type="NCBI Taxonomy" id="353224"/>
    <lineage>
        <taxon>Bacteria</taxon>
        <taxon>Bacillati</taxon>
        <taxon>Bacillota</taxon>
        <taxon>Bacilli</taxon>
        <taxon>Bacillales</taxon>
        <taxon>Bacillaceae</taxon>
        <taxon>Caldalkalibacillus</taxon>
    </lineage>
</organism>
<proteinExistence type="inferred from homology"/>
<keyword evidence="3 10" id="KW-0963">Cytoplasm</keyword>
<dbReference type="PANTHER" id="PTHR30075:SF2">
    <property type="entry name" value="GLYCINE--TRNA LIGASE, CHLOROPLASTIC_MITOCHONDRIAL 2"/>
    <property type="match status" value="1"/>
</dbReference>
<evidence type="ECO:0000313" key="13">
    <source>
        <dbReference type="Proteomes" id="UP001232445"/>
    </source>
</evidence>
<dbReference type="InterPro" id="IPR015944">
    <property type="entry name" value="Gly-tRNA-synth_bsu"/>
</dbReference>
<evidence type="ECO:0000256" key="8">
    <source>
        <dbReference type="ARBA" id="ARBA00023146"/>
    </source>
</evidence>
<dbReference type="InterPro" id="IPR009080">
    <property type="entry name" value="tRNAsynth_Ia_anticodon-bd"/>
</dbReference>
<comment type="subunit">
    <text evidence="10">Tetramer of two alpha and two beta subunits.</text>
</comment>
<keyword evidence="4 10" id="KW-0436">Ligase</keyword>
<accession>A0ABU0CU66</accession>
<gene>
    <name evidence="10" type="primary">glyS</name>
    <name evidence="12" type="ORF">J2S00_002436</name>
</gene>
<dbReference type="InterPro" id="IPR008909">
    <property type="entry name" value="DALR_anticod-bd"/>
</dbReference>
<keyword evidence="8 10" id="KW-0030">Aminoacyl-tRNA synthetase</keyword>
<keyword evidence="6 10" id="KW-0067">ATP-binding</keyword>
<evidence type="ECO:0000256" key="2">
    <source>
        <dbReference type="ARBA" id="ARBA00008226"/>
    </source>
</evidence>
<keyword evidence="5 10" id="KW-0547">Nucleotide-binding</keyword>
<comment type="subcellular location">
    <subcellularLocation>
        <location evidence="1 10">Cytoplasm</location>
    </subcellularLocation>
</comment>
<dbReference type="EMBL" id="JAUSUQ010000008">
    <property type="protein sequence ID" value="MDQ0339648.1"/>
    <property type="molecule type" value="Genomic_DNA"/>
</dbReference>
<feature type="domain" description="DALR anticodon binding" evidence="11">
    <location>
        <begin position="586"/>
        <end position="683"/>
    </location>
</feature>
<evidence type="ECO:0000256" key="6">
    <source>
        <dbReference type="ARBA" id="ARBA00022840"/>
    </source>
</evidence>
<evidence type="ECO:0000313" key="12">
    <source>
        <dbReference type="EMBL" id="MDQ0339648.1"/>
    </source>
</evidence>
<protein>
    <recommendedName>
        <fullName evidence="10">Glycine--tRNA ligase beta subunit</fullName>
        <ecNumber evidence="10">6.1.1.14</ecNumber>
    </recommendedName>
    <alternativeName>
        <fullName evidence="10">Glycyl-tRNA synthetase beta subunit</fullName>
        <shortName evidence="10">GlyRS</shortName>
    </alternativeName>
</protein>
<dbReference type="SUPFAM" id="SSF47323">
    <property type="entry name" value="Anticodon-binding domain of a subclass of class I aminoacyl-tRNA synthetases"/>
    <property type="match status" value="1"/>
</dbReference>